<keyword evidence="4" id="KW-0677">Repeat</keyword>
<evidence type="ECO:0000256" key="9">
    <source>
        <dbReference type="SAM" id="SignalP"/>
    </source>
</evidence>
<keyword evidence="5" id="KW-0472">Membrane</keyword>
<feature type="chain" id="PRO_5005660082" description="Lipoprotein" evidence="9">
    <location>
        <begin position="22"/>
        <end position="179"/>
    </location>
</feature>
<evidence type="ECO:0000256" key="5">
    <source>
        <dbReference type="ARBA" id="ARBA00023136"/>
    </source>
</evidence>
<evidence type="ECO:0000256" key="1">
    <source>
        <dbReference type="ARBA" id="ARBA00004193"/>
    </source>
</evidence>
<keyword evidence="2" id="KW-1003">Cell membrane</keyword>
<dbReference type="PROSITE" id="PS51257">
    <property type="entry name" value="PROKAR_LIPOPROTEIN"/>
    <property type="match status" value="1"/>
</dbReference>
<evidence type="ECO:0000256" key="7">
    <source>
        <dbReference type="ARBA" id="ARBA00023288"/>
    </source>
</evidence>
<evidence type="ECO:0000313" key="11">
    <source>
        <dbReference type="Proteomes" id="UP000007065"/>
    </source>
</evidence>
<dbReference type="Proteomes" id="UP000007065">
    <property type="component" value="Chromosome"/>
</dbReference>
<feature type="signal peptide" evidence="9">
    <location>
        <begin position="1"/>
        <end position="21"/>
    </location>
</feature>
<feature type="compositionally biased region" description="Low complexity" evidence="8">
    <location>
        <begin position="75"/>
        <end position="89"/>
    </location>
</feature>
<reference evidence="11" key="1">
    <citation type="journal article" date="2007" name="PLoS Genet.">
        <title>Being pathogenic, plastic, and sexual while living with a nearly minimal bacterial genome.</title>
        <authorList>
            <person name="Sirand-Pugnet P."/>
            <person name="Lartigue C."/>
            <person name="Marenda M."/>
            <person name="Jacob D."/>
            <person name="Barre A."/>
            <person name="Barbe V."/>
            <person name="Schenowitz C."/>
            <person name="Mangenot S."/>
            <person name="Couloux A."/>
            <person name="Segurens B."/>
            <person name="de Daruvar A."/>
            <person name="Blanchard A."/>
            <person name="Citti C."/>
        </authorList>
    </citation>
    <scope>NUCLEOTIDE SEQUENCE [LARGE SCALE GENOMIC DNA]</scope>
    <source>
        <strain evidence="11">PG2</strain>
    </source>
</reference>
<name>A5IZ15_MYCAP</name>
<feature type="compositionally biased region" description="Basic and acidic residues" evidence="8">
    <location>
        <begin position="128"/>
        <end position="151"/>
    </location>
</feature>
<sequence length="179" mass="19848">MKRKLMLIGGLALASSFPMIAASCDSKTIKSEAPEKDVKEPVKTKEIKTETEQPKAKSEIAKAAKENKENEKNLESAGSSNSDSSATPSVPVATEVAKKVENLDDDLEGIRASTYIYDVWARDIYKFEPSKKENEAKDPNKEQEERAEKALRSNLVPRAKQSAYDIDLTNSWLNSLRGK</sequence>
<keyword evidence="11" id="KW-1185">Reference proteome</keyword>
<feature type="region of interest" description="Disordered" evidence="8">
    <location>
        <begin position="128"/>
        <end position="155"/>
    </location>
</feature>
<evidence type="ECO:0000256" key="3">
    <source>
        <dbReference type="ARBA" id="ARBA00022729"/>
    </source>
</evidence>
<dbReference type="GO" id="GO:0005886">
    <property type="term" value="C:plasma membrane"/>
    <property type="evidence" value="ECO:0007669"/>
    <property type="project" value="UniProtKB-SubCell"/>
</dbReference>
<dbReference type="NCBIfam" id="NF033817">
    <property type="entry name" value="Mplas_variab_LP"/>
    <property type="match status" value="1"/>
</dbReference>
<evidence type="ECO:0008006" key="12">
    <source>
        <dbReference type="Google" id="ProtNLM"/>
    </source>
</evidence>
<dbReference type="InterPro" id="IPR049890">
    <property type="entry name" value="VlpA-F-like_signal"/>
</dbReference>
<evidence type="ECO:0000256" key="6">
    <source>
        <dbReference type="ARBA" id="ARBA00023139"/>
    </source>
</evidence>
<evidence type="ECO:0000313" key="10">
    <source>
        <dbReference type="EMBL" id="CAL59274.1"/>
    </source>
</evidence>
<keyword evidence="6" id="KW-0564">Palmitate</keyword>
<protein>
    <recommendedName>
        <fullName evidence="12">Lipoprotein</fullName>
    </recommendedName>
</protein>
<accession>A5IZ15</accession>
<organism evidence="10 11">
    <name type="scientific">Mycoplasmopsis agalactiae (strain NCTC 10123 / CIP 59.7 / PG2)</name>
    <name type="common">Mycoplasma agalactiae</name>
    <dbReference type="NCBI Taxonomy" id="347257"/>
    <lineage>
        <taxon>Bacteria</taxon>
        <taxon>Bacillati</taxon>
        <taxon>Mycoplasmatota</taxon>
        <taxon>Mycoplasmoidales</taxon>
        <taxon>Metamycoplasmataceae</taxon>
        <taxon>Mycoplasmopsis</taxon>
    </lineage>
</organism>
<keyword evidence="7" id="KW-0449">Lipoprotein</keyword>
<dbReference type="EMBL" id="CU179680">
    <property type="protein sequence ID" value="CAL59274.1"/>
    <property type="molecule type" value="Genomic_DNA"/>
</dbReference>
<dbReference type="HOGENOM" id="CLU_1501890_0_0_14"/>
<evidence type="ECO:0000256" key="2">
    <source>
        <dbReference type="ARBA" id="ARBA00022475"/>
    </source>
</evidence>
<gene>
    <name evidence="10" type="ordered locus">MAG5740</name>
</gene>
<keyword evidence="3 9" id="KW-0732">Signal</keyword>
<feature type="region of interest" description="Disordered" evidence="8">
    <location>
        <begin position="28"/>
        <end position="93"/>
    </location>
</feature>
<evidence type="ECO:0000256" key="8">
    <source>
        <dbReference type="SAM" id="MobiDB-lite"/>
    </source>
</evidence>
<dbReference type="KEGG" id="maa:MAG5740"/>
<dbReference type="RefSeq" id="WP_011949732.1">
    <property type="nucleotide sequence ID" value="NC_009497.1"/>
</dbReference>
<proteinExistence type="predicted"/>
<feature type="compositionally biased region" description="Basic and acidic residues" evidence="8">
    <location>
        <begin position="28"/>
        <end position="74"/>
    </location>
</feature>
<comment type="subcellular location">
    <subcellularLocation>
        <location evidence="1">Cell membrane</location>
        <topology evidence="1">Lipid-anchor</topology>
    </subcellularLocation>
</comment>
<evidence type="ECO:0000256" key="4">
    <source>
        <dbReference type="ARBA" id="ARBA00022737"/>
    </source>
</evidence>
<dbReference type="AlphaFoldDB" id="A5IZ15"/>
<dbReference type="GeneID" id="93358558"/>